<evidence type="ECO:0000256" key="4">
    <source>
        <dbReference type="ARBA" id="ARBA00022771"/>
    </source>
</evidence>
<comment type="caution">
    <text evidence="9">The sequence shown here is derived from an EMBL/GenBank/DDBJ whole genome shotgun (WGS) entry which is preliminary data.</text>
</comment>
<proteinExistence type="predicted"/>
<feature type="domain" description="C2H2-type" evidence="8">
    <location>
        <begin position="10"/>
        <end position="37"/>
    </location>
</feature>
<dbReference type="PROSITE" id="PS50157">
    <property type="entry name" value="ZINC_FINGER_C2H2_2"/>
    <property type="match status" value="1"/>
</dbReference>
<evidence type="ECO:0000256" key="5">
    <source>
        <dbReference type="ARBA" id="ARBA00022833"/>
    </source>
</evidence>
<evidence type="ECO:0000256" key="6">
    <source>
        <dbReference type="ARBA" id="ARBA00023242"/>
    </source>
</evidence>
<keyword evidence="3" id="KW-0677">Repeat</keyword>
<keyword evidence="10" id="KW-1185">Reference proteome</keyword>
<dbReference type="STRING" id="307972.A0A2G8L3I8"/>
<dbReference type="SUPFAM" id="SSF57667">
    <property type="entry name" value="beta-beta-alpha zinc fingers"/>
    <property type="match status" value="2"/>
</dbReference>
<dbReference type="GO" id="GO:0000978">
    <property type="term" value="F:RNA polymerase II cis-regulatory region sequence-specific DNA binding"/>
    <property type="evidence" value="ECO:0007669"/>
    <property type="project" value="TreeGrafter"/>
</dbReference>
<organism evidence="9 10">
    <name type="scientific">Stichopus japonicus</name>
    <name type="common">Sea cucumber</name>
    <dbReference type="NCBI Taxonomy" id="307972"/>
    <lineage>
        <taxon>Eukaryota</taxon>
        <taxon>Metazoa</taxon>
        <taxon>Echinodermata</taxon>
        <taxon>Eleutherozoa</taxon>
        <taxon>Echinozoa</taxon>
        <taxon>Holothuroidea</taxon>
        <taxon>Aspidochirotacea</taxon>
        <taxon>Aspidochirotida</taxon>
        <taxon>Stichopodidae</taxon>
        <taxon>Apostichopus</taxon>
    </lineage>
</organism>
<evidence type="ECO:0000256" key="2">
    <source>
        <dbReference type="ARBA" id="ARBA00022723"/>
    </source>
</evidence>
<protein>
    <submittedName>
        <fullName evidence="9">Gastrula zinc finger protein XlCGF17.1</fullName>
    </submittedName>
</protein>
<dbReference type="PROSITE" id="PS00028">
    <property type="entry name" value="ZINC_FINGER_C2H2_1"/>
    <property type="match status" value="2"/>
</dbReference>
<dbReference type="PANTHER" id="PTHR24388">
    <property type="entry name" value="ZINC FINGER PROTEIN"/>
    <property type="match status" value="1"/>
</dbReference>
<dbReference type="InterPro" id="IPR036236">
    <property type="entry name" value="Znf_C2H2_sf"/>
</dbReference>
<dbReference type="InterPro" id="IPR050527">
    <property type="entry name" value="Snail/Krueppel_Znf"/>
</dbReference>
<dbReference type="GO" id="GO:0005634">
    <property type="term" value="C:nucleus"/>
    <property type="evidence" value="ECO:0007669"/>
    <property type="project" value="UniProtKB-SubCell"/>
</dbReference>
<dbReference type="EMBL" id="MRZV01000233">
    <property type="protein sequence ID" value="PIK54829.1"/>
    <property type="molecule type" value="Genomic_DNA"/>
</dbReference>
<name>A0A2G8L3I8_STIJA</name>
<dbReference type="GO" id="GO:0000981">
    <property type="term" value="F:DNA-binding transcription factor activity, RNA polymerase II-specific"/>
    <property type="evidence" value="ECO:0007669"/>
    <property type="project" value="TreeGrafter"/>
</dbReference>
<dbReference type="GO" id="GO:0008270">
    <property type="term" value="F:zinc ion binding"/>
    <property type="evidence" value="ECO:0007669"/>
    <property type="project" value="UniProtKB-KW"/>
</dbReference>
<dbReference type="PANTHER" id="PTHR24388:SF54">
    <property type="entry name" value="PROTEIN ESCARGOT"/>
    <property type="match status" value="1"/>
</dbReference>
<sequence>MKTHAGEFPFKCKFCHEQCNDSHDLHEHQQTHILELERPFQCAFCESNYKYKHDVKHHEIKHVGGESFHCQFCGKGFYKKSVRGLMRENTEQECKNLLKKASFFFFFIGQGFLSVLVSFSSNGHLTKRIPCLPNGVLLITGRT</sequence>
<accession>A0A2G8L3I8</accession>
<evidence type="ECO:0000256" key="1">
    <source>
        <dbReference type="ARBA" id="ARBA00004123"/>
    </source>
</evidence>
<dbReference type="SMART" id="SM00355">
    <property type="entry name" value="ZnF_C2H2"/>
    <property type="match status" value="2"/>
</dbReference>
<evidence type="ECO:0000259" key="8">
    <source>
        <dbReference type="PROSITE" id="PS50157"/>
    </source>
</evidence>
<gene>
    <name evidence="9" type="ORF">BSL78_08258</name>
</gene>
<keyword evidence="4 7" id="KW-0863">Zinc-finger</keyword>
<keyword evidence="2" id="KW-0479">Metal-binding</keyword>
<keyword evidence="5" id="KW-0862">Zinc</keyword>
<dbReference type="Proteomes" id="UP000230750">
    <property type="component" value="Unassembled WGS sequence"/>
</dbReference>
<dbReference type="OrthoDB" id="3437960at2759"/>
<evidence type="ECO:0000256" key="7">
    <source>
        <dbReference type="PROSITE-ProRule" id="PRU00042"/>
    </source>
</evidence>
<reference evidence="9 10" key="1">
    <citation type="journal article" date="2017" name="PLoS Biol.">
        <title>The sea cucumber genome provides insights into morphological evolution and visceral regeneration.</title>
        <authorList>
            <person name="Zhang X."/>
            <person name="Sun L."/>
            <person name="Yuan J."/>
            <person name="Sun Y."/>
            <person name="Gao Y."/>
            <person name="Zhang L."/>
            <person name="Li S."/>
            <person name="Dai H."/>
            <person name="Hamel J.F."/>
            <person name="Liu C."/>
            <person name="Yu Y."/>
            <person name="Liu S."/>
            <person name="Lin W."/>
            <person name="Guo K."/>
            <person name="Jin S."/>
            <person name="Xu P."/>
            <person name="Storey K.B."/>
            <person name="Huan P."/>
            <person name="Zhang T."/>
            <person name="Zhou Y."/>
            <person name="Zhang J."/>
            <person name="Lin C."/>
            <person name="Li X."/>
            <person name="Xing L."/>
            <person name="Huo D."/>
            <person name="Sun M."/>
            <person name="Wang L."/>
            <person name="Mercier A."/>
            <person name="Li F."/>
            <person name="Yang H."/>
            <person name="Xiang J."/>
        </authorList>
    </citation>
    <scope>NUCLEOTIDE SEQUENCE [LARGE SCALE GENOMIC DNA]</scope>
    <source>
        <strain evidence="9">Shaxun</strain>
        <tissue evidence="9">Muscle</tissue>
    </source>
</reference>
<dbReference type="InterPro" id="IPR013087">
    <property type="entry name" value="Znf_C2H2_type"/>
</dbReference>
<evidence type="ECO:0000313" key="10">
    <source>
        <dbReference type="Proteomes" id="UP000230750"/>
    </source>
</evidence>
<evidence type="ECO:0000256" key="3">
    <source>
        <dbReference type="ARBA" id="ARBA00022737"/>
    </source>
</evidence>
<comment type="subcellular location">
    <subcellularLocation>
        <location evidence="1">Nucleus</location>
    </subcellularLocation>
</comment>
<dbReference type="Gene3D" id="3.30.160.60">
    <property type="entry name" value="Classic Zinc Finger"/>
    <property type="match status" value="2"/>
</dbReference>
<keyword evidence="6" id="KW-0539">Nucleus</keyword>
<evidence type="ECO:0000313" key="9">
    <source>
        <dbReference type="EMBL" id="PIK54829.1"/>
    </source>
</evidence>
<dbReference type="AlphaFoldDB" id="A0A2G8L3I8"/>